<dbReference type="Proteomes" id="UP001267638">
    <property type="component" value="Unassembled WGS sequence"/>
</dbReference>
<feature type="transmembrane region" description="Helical" evidence="6">
    <location>
        <begin position="45"/>
        <end position="67"/>
    </location>
</feature>
<feature type="transmembrane region" description="Helical" evidence="6">
    <location>
        <begin position="222"/>
        <end position="247"/>
    </location>
</feature>
<keyword evidence="5 6" id="KW-0472">Membrane</keyword>
<feature type="transmembrane region" description="Helical" evidence="6">
    <location>
        <begin position="259"/>
        <end position="281"/>
    </location>
</feature>
<dbReference type="PIRSF" id="PIRSF035875">
    <property type="entry name" value="RNase_BN"/>
    <property type="match status" value="1"/>
</dbReference>
<feature type="transmembrane region" description="Helical" evidence="6">
    <location>
        <begin position="147"/>
        <end position="176"/>
    </location>
</feature>
<evidence type="ECO:0000256" key="4">
    <source>
        <dbReference type="ARBA" id="ARBA00022989"/>
    </source>
</evidence>
<keyword evidence="2" id="KW-1003">Cell membrane</keyword>
<keyword evidence="3 6" id="KW-0812">Transmembrane</keyword>
<dbReference type="InterPro" id="IPR017039">
    <property type="entry name" value="Virul_fac_BrkB"/>
</dbReference>
<dbReference type="PANTHER" id="PTHR30213:SF0">
    <property type="entry name" value="UPF0761 MEMBRANE PROTEIN YIHY"/>
    <property type="match status" value="1"/>
</dbReference>
<evidence type="ECO:0000256" key="5">
    <source>
        <dbReference type="ARBA" id="ARBA00023136"/>
    </source>
</evidence>
<evidence type="ECO:0000256" key="3">
    <source>
        <dbReference type="ARBA" id="ARBA00022692"/>
    </source>
</evidence>
<accession>A0ABU1WWD5</accession>
<reference evidence="7 8" key="1">
    <citation type="submission" date="2023-07" db="EMBL/GenBank/DDBJ databases">
        <title>Sorghum-associated microbial communities from plants grown in Nebraska, USA.</title>
        <authorList>
            <person name="Schachtman D."/>
        </authorList>
    </citation>
    <scope>NUCLEOTIDE SEQUENCE [LARGE SCALE GENOMIC DNA]</scope>
    <source>
        <strain evidence="7 8">4256</strain>
    </source>
</reference>
<feature type="transmembrane region" description="Helical" evidence="6">
    <location>
        <begin position="106"/>
        <end position="126"/>
    </location>
</feature>
<dbReference type="PANTHER" id="PTHR30213">
    <property type="entry name" value="INNER MEMBRANE PROTEIN YHJD"/>
    <property type="match status" value="1"/>
</dbReference>
<comment type="caution">
    <text evidence="7">The sequence shown here is derived from an EMBL/GenBank/DDBJ whole genome shotgun (WGS) entry which is preliminary data.</text>
</comment>
<evidence type="ECO:0000256" key="1">
    <source>
        <dbReference type="ARBA" id="ARBA00004651"/>
    </source>
</evidence>
<evidence type="ECO:0000313" key="7">
    <source>
        <dbReference type="EMBL" id="MDR7153628.1"/>
    </source>
</evidence>
<gene>
    <name evidence="7" type="ORF">J2W40_000425</name>
</gene>
<proteinExistence type="predicted"/>
<organism evidence="7 8">
    <name type="scientific">Sphingobium xenophagum</name>
    <dbReference type="NCBI Taxonomy" id="121428"/>
    <lineage>
        <taxon>Bacteria</taxon>
        <taxon>Pseudomonadati</taxon>
        <taxon>Pseudomonadota</taxon>
        <taxon>Alphaproteobacteria</taxon>
        <taxon>Sphingomonadales</taxon>
        <taxon>Sphingomonadaceae</taxon>
        <taxon>Sphingobium</taxon>
    </lineage>
</organism>
<keyword evidence="4 6" id="KW-1133">Transmembrane helix</keyword>
<protein>
    <submittedName>
        <fullName evidence="7">Membrane protein</fullName>
    </submittedName>
</protein>
<feature type="transmembrane region" description="Helical" evidence="6">
    <location>
        <begin position="188"/>
        <end position="210"/>
    </location>
</feature>
<sequence length="305" mass="32624">MTEKIAQQVHVDAPWKIPPRAWWEILKRVYASLSSNNVGLLAAGVAYYAFLSIAPLLAAVVLTYGLFGDPEMVGRHMQAIIAVVPTDAAQIINAQLLGVVSTAKPAIGFGLLTALAIAVYGATRAASAVMQSLNIVYGQLERRNIFAFYRVSLGITCSAVLVVVAGVFTATVIGLIQKFLTDWGPGVLFAIKAATWICAGLLASVIFGLIYRFGPNRQQAQWQWLTVGSVTATLFWLLVTLGVSFYVSTFGNYNETYGSLGAVVVLQLWLFVSAYVVLLGAQINAEAERQTSVDTSVAAPVTDAA</sequence>
<name>A0ABU1WWD5_SPHXE</name>
<keyword evidence="8" id="KW-1185">Reference proteome</keyword>
<dbReference type="Pfam" id="PF03631">
    <property type="entry name" value="Virul_fac_BrkB"/>
    <property type="match status" value="1"/>
</dbReference>
<evidence type="ECO:0000313" key="8">
    <source>
        <dbReference type="Proteomes" id="UP001267638"/>
    </source>
</evidence>
<dbReference type="NCBIfam" id="TIGR00765">
    <property type="entry name" value="yihY_not_rbn"/>
    <property type="match status" value="1"/>
</dbReference>
<evidence type="ECO:0000256" key="6">
    <source>
        <dbReference type="SAM" id="Phobius"/>
    </source>
</evidence>
<evidence type="ECO:0000256" key="2">
    <source>
        <dbReference type="ARBA" id="ARBA00022475"/>
    </source>
</evidence>
<comment type="subcellular location">
    <subcellularLocation>
        <location evidence="1">Cell membrane</location>
        <topology evidence="1">Multi-pass membrane protein</topology>
    </subcellularLocation>
</comment>
<dbReference type="EMBL" id="JAVDWV010000002">
    <property type="protein sequence ID" value="MDR7153628.1"/>
    <property type="molecule type" value="Genomic_DNA"/>
</dbReference>
<dbReference type="RefSeq" id="WP_310221672.1">
    <property type="nucleotide sequence ID" value="NZ_JAVDWV010000002.1"/>
</dbReference>